<dbReference type="InterPro" id="IPR029066">
    <property type="entry name" value="PLP-binding_barrel"/>
</dbReference>
<dbReference type="SUPFAM" id="SSF51419">
    <property type="entry name" value="PLP-binding barrel"/>
    <property type="match status" value="1"/>
</dbReference>
<sequence length="392" mass="42205">MTKLDRTSDRPAPVDGFFTSNHRALTKIPTPPFNAGGQSRRWSRLSARPAIAVNGPKSPVTPALGLTAALVDAQPDSGSPQRGRSRIKVWAGTVKRSQGLLNFAWPRAILGLVALGRRPGALVKKVPVTLSTTFRSFVRGRQLPQPDHPQIRRLIGYRDSCAPAEVSFPASVLHDSGVARWIREHRLAIDVHTMPELYVAVSVGIHPALMTVHADQLDTADMRRLAAVGVGRAVLSGDEHIVSLSAAVVGRTQNVLLRMTDATTTDRARRQFVCDSHDADLAVDAVMECRSLNLTGLQCEVGTAVDDFVSYPAAIGNMVAQMDHIRRRHGVVLTRLVLGGGSVLAAADSSVIRRDLAEEIDESVDDAFATLRFPRPSVVISAGVHVIGQHAA</sequence>
<reference evidence="2 3" key="1">
    <citation type="submission" date="2019-05" db="EMBL/GenBank/DDBJ databases">
        <title>Mycolicibacterium sphagni ENV482 genome assembly.</title>
        <authorList>
            <person name="Chen W."/>
            <person name="Faulkner N.W."/>
            <person name="Hyman M.R."/>
        </authorList>
    </citation>
    <scope>NUCLEOTIDE SEQUENCE [LARGE SCALE GENOMIC DNA]</scope>
    <source>
        <strain evidence="2 3">ENV482</strain>
    </source>
</reference>
<accession>A0ABX2JQS5</accession>
<feature type="domain" description="Orn/DAP/Arg decarboxylase 2 N-terminal" evidence="1">
    <location>
        <begin position="152"/>
        <end position="383"/>
    </location>
</feature>
<proteinExistence type="predicted"/>
<evidence type="ECO:0000313" key="2">
    <source>
        <dbReference type="EMBL" id="NTY59187.1"/>
    </source>
</evidence>
<evidence type="ECO:0000313" key="3">
    <source>
        <dbReference type="Proteomes" id="UP000708347"/>
    </source>
</evidence>
<keyword evidence="3" id="KW-1185">Reference proteome</keyword>
<name>A0ABX2JQS5_9MYCO</name>
<dbReference type="InterPro" id="IPR022644">
    <property type="entry name" value="De-COase2_N"/>
</dbReference>
<organism evidence="2 3">
    <name type="scientific">Mycolicibacterium sphagni</name>
    <dbReference type="NCBI Taxonomy" id="1786"/>
    <lineage>
        <taxon>Bacteria</taxon>
        <taxon>Bacillati</taxon>
        <taxon>Actinomycetota</taxon>
        <taxon>Actinomycetes</taxon>
        <taxon>Mycobacteriales</taxon>
        <taxon>Mycobacteriaceae</taxon>
        <taxon>Mycolicibacterium</taxon>
    </lineage>
</organism>
<gene>
    <name evidence="2" type="ORF">FEG63_06415</name>
</gene>
<protein>
    <recommendedName>
        <fullName evidence="1">Orn/DAP/Arg decarboxylase 2 N-terminal domain-containing protein</fullName>
    </recommendedName>
</protein>
<dbReference type="EMBL" id="VBSB01000004">
    <property type="protein sequence ID" value="NTY59187.1"/>
    <property type="molecule type" value="Genomic_DNA"/>
</dbReference>
<comment type="caution">
    <text evidence="2">The sequence shown here is derived from an EMBL/GenBank/DDBJ whole genome shotgun (WGS) entry which is preliminary data.</text>
</comment>
<evidence type="ECO:0000259" key="1">
    <source>
        <dbReference type="Pfam" id="PF02784"/>
    </source>
</evidence>
<dbReference type="Pfam" id="PF02784">
    <property type="entry name" value="Orn_Arg_deC_N"/>
    <property type="match status" value="1"/>
</dbReference>
<dbReference type="Proteomes" id="UP000708347">
    <property type="component" value="Unassembled WGS sequence"/>
</dbReference>
<dbReference type="Gene3D" id="3.20.20.10">
    <property type="entry name" value="Alanine racemase"/>
    <property type="match status" value="1"/>
</dbReference>